<dbReference type="RefSeq" id="WP_156168566.1">
    <property type="nucleotide sequence ID" value="NZ_CQAZ01000015.1"/>
</dbReference>
<evidence type="ECO:0000313" key="3">
    <source>
        <dbReference type="Proteomes" id="UP000045840"/>
    </source>
</evidence>
<dbReference type="AlphaFoldDB" id="A0A0T9PNN0"/>
<evidence type="ECO:0000256" key="1">
    <source>
        <dbReference type="SAM" id="MobiDB-lite"/>
    </source>
</evidence>
<reference evidence="3" key="1">
    <citation type="submission" date="2015-03" db="EMBL/GenBank/DDBJ databases">
        <authorList>
            <consortium name="Pathogen Informatics"/>
        </authorList>
    </citation>
    <scope>NUCLEOTIDE SEQUENCE [LARGE SCALE GENOMIC DNA]</scope>
    <source>
        <strain evidence="3">A125KOH2</strain>
    </source>
</reference>
<organism evidence="2 3">
    <name type="scientific">Yersinia pekkanenii</name>
    <dbReference type="NCBI Taxonomy" id="1288385"/>
    <lineage>
        <taxon>Bacteria</taxon>
        <taxon>Pseudomonadati</taxon>
        <taxon>Pseudomonadota</taxon>
        <taxon>Gammaproteobacteria</taxon>
        <taxon>Enterobacterales</taxon>
        <taxon>Yersiniaceae</taxon>
        <taxon>Yersinia</taxon>
    </lineage>
</organism>
<proteinExistence type="predicted"/>
<gene>
    <name evidence="2" type="ORF">ERS008529_02013</name>
</gene>
<name>A0A0T9PNN0_9GAMM</name>
<protein>
    <submittedName>
        <fullName evidence="2">Putative Rhs accessory genetic element</fullName>
    </submittedName>
</protein>
<feature type="region of interest" description="Disordered" evidence="1">
    <location>
        <begin position="1"/>
        <end position="29"/>
    </location>
</feature>
<dbReference type="EMBL" id="CQAZ01000015">
    <property type="protein sequence ID" value="CNH74266.1"/>
    <property type="molecule type" value="Genomic_DNA"/>
</dbReference>
<evidence type="ECO:0000313" key="2">
    <source>
        <dbReference type="EMBL" id="CNH74266.1"/>
    </source>
</evidence>
<sequence>MFADDKKANGKGSIKPKNRVSPDAAPTISGEQVAGMAGGVGNVVRF</sequence>
<dbReference type="STRING" id="1288385.ERS137968_03117"/>
<accession>A0A0T9PNN0</accession>
<dbReference type="Proteomes" id="UP000045840">
    <property type="component" value="Unassembled WGS sequence"/>
</dbReference>